<keyword evidence="2" id="KW-1185">Reference proteome</keyword>
<proteinExistence type="predicted"/>
<gene>
    <name evidence="1" type="ORF">LOK49_LG09G00660</name>
</gene>
<evidence type="ECO:0000313" key="2">
    <source>
        <dbReference type="Proteomes" id="UP001060215"/>
    </source>
</evidence>
<comment type="caution">
    <text evidence="1">The sequence shown here is derived from an EMBL/GenBank/DDBJ whole genome shotgun (WGS) entry which is preliminary data.</text>
</comment>
<organism evidence="1 2">
    <name type="scientific">Camellia lanceoleosa</name>
    <dbReference type="NCBI Taxonomy" id="1840588"/>
    <lineage>
        <taxon>Eukaryota</taxon>
        <taxon>Viridiplantae</taxon>
        <taxon>Streptophyta</taxon>
        <taxon>Embryophyta</taxon>
        <taxon>Tracheophyta</taxon>
        <taxon>Spermatophyta</taxon>
        <taxon>Magnoliopsida</taxon>
        <taxon>eudicotyledons</taxon>
        <taxon>Gunneridae</taxon>
        <taxon>Pentapetalae</taxon>
        <taxon>asterids</taxon>
        <taxon>Ericales</taxon>
        <taxon>Theaceae</taxon>
        <taxon>Camellia</taxon>
    </lineage>
</organism>
<reference evidence="1 2" key="1">
    <citation type="journal article" date="2022" name="Plant J.">
        <title>Chromosome-level genome of Camellia lanceoleosa provides a valuable resource for understanding genome evolution and self-incompatibility.</title>
        <authorList>
            <person name="Gong W."/>
            <person name="Xiao S."/>
            <person name="Wang L."/>
            <person name="Liao Z."/>
            <person name="Chang Y."/>
            <person name="Mo W."/>
            <person name="Hu G."/>
            <person name="Li W."/>
            <person name="Zhao G."/>
            <person name="Zhu H."/>
            <person name="Hu X."/>
            <person name="Ji K."/>
            <person name="Xiang X."/>
            <person name="Song Q."/>
            <person name="Yuan D."/>
            <person name="Jin S."/>
            <person name="Zhang L."/>
        </authorList>
    </citation>
    <scope>NUCLEOTIDE SEQUENCE [LARGE SCALE GENOMIC DNA]</scope>
    <source>
        <strain evidence="1">SQ_2022a</strain>
    </source>
</reference>
<sequence length="387" mass="43237">MESGWWSVEINEIEKWGPAAIRKKSCAYHSFLSYTSSIFNSEDLERERGERESRKRERIMSFDAFSNDDGYVGYDSQRFEGGDYSGYAATADPPPYHGGGGGFTADYEEVTVDQVSQSVNSPDTFGFGSDPNPEYAESPPFTSSIPISNGNGKAYDIGEDADGFFTADGPVLPPPSEMQPDEGFALREWRRQNAIRLEEKEMKEKEMRNQIIEEAEEYKRAFYEKRKLNIETNKTDNREKEKSYLASQEKFHKSADKQYWKAISELIPHEVANIEKRKGKKEQEKKPGITVIQGPKPGKPTDLSRMRHILVKLKHTPPPHMVPPPTPPTKDAKNGKDGKDTKGGKDAKDAKSEATKPVTSVKNADSNGAPIASKQEDSAATDPEPST</sequence>
<dbReference type="EMBL" id="CM045765">
    <property type="protein sequence ID" value="KAI7999498.1"/>
    <property type="molecule type" value="Genomic_DNA"/>
</dbReference>
<dbReference type="Proteomes" id="UP001060215">
    <property type="component" value="Chromosome 8"/>
</dbReference>
<protein>
    <submittedName>
        <fullName evidence="1">Clathrin light chain 1</fullName>
    </submittedName>
</protein>
<accession>A0ACC0GFZ2</accession>
<name>A0ACC0GFZ2_9ERIC</name>
<evidence type="ECO:0000313" key="1">
    <source>
        <dbReference type="EMBL" id="KAI7999498.1"/>
    </source>
</evidence>